<comment type="caution">
    <text evidence="2">The sequence shown here is derived from an EMBL/GenBank/DDBJ whole genome shotgun (WGS) entry which is preliminary data.</text>
</comment>
<protein>
    <submittedName>
        <fullName evidence="2">Uncharacterized protein</fullName>
    </submittedName>
</protein>
<evidence type="ECO:0000313" key="3">
    <source>
        <dbReference type="Proteomes" id="UP001203297"/>
    </source>
</evidence>
<keyword evidence="3" id="KW-1185">Reference proteome</keyword>
<dbReference type="AlphaFoldDB" id="A0AAD4QNQ1"/>
<feature type="region of interest" description="Disordered" evidence="1">
    <location>
        <begin position="1"/>
        <end position="26"/>
    </location>
</feature>
<proteinExistence type="predicted"/>
<sequence length="156" mass="18251">MSVYDPYSGRHRTPSTWSYSSYSYPPSSSPLSTYTDDWYSTRDLPTGLVSERLYFNLNGKLVRSYKIRNHRRAQRHVLNLYPDMLQGVASSRIQFYVMRPGYYRGQYISFKSYISKHAWPAEIDSLAEHETVGIEVRPSVSVTESVSSFFNRTRFF</sequence>
<reference evidence="2" key="1">
    <citation type="journal article" date="2022" name="New Phytol.">
        <title>Evolutionary transition to the ectomycorrhizal habit in the genomes of a hyperdiverse lineage of mushroom-forming fungi.</title>
        <authorList>
            <person name="Looney B."/>
            <person name="Miyauchi S."/>
            <person name="Morin E."/>
            <person name="Drula E."/>
            <person name="Courty P.E."/>
            <person name="Kohler A."/>
            <person name="Kuo A."/>
            <person name="LaButti K."/>
            <person name="Pangilinan J."/>
            <person name="Lipzen A."/>
            <person name="Riley R."/>
            <person name="Andreopoulos W."/>
            <person name="He G."/>
            <person name="Johnson J."/>
            <person name="Nolan M."/>
            <person name="Tritt A."/>
            <person name="Barry K.W."/>
            <person name="Grigoriev I.V."/>
            <person name="Nagy L.G."/>
            <person name="Hibbett D."/>
            <person name="Henrissat B."/>
            <person name="Matheny P.B."/>
            <person name="Labbe J."/>
            <person name="Martin F.M."/>
        </authorList>
    </citation>
    <scope>NUCLEOTIDE SEQUENCE</scope>
    <source>
        <strain evidence="2">BPL690</strain>
    </source>
</reference>
<dbReference type="Proteomes" id="UP001203297">
    <property type="component" value="Unassembled WGS sequence"/>
</dbReference>
<evidence type="ECO:0000256" key="1">
    <source>
        <dbReference type="SAM" id="MobiDB-lite"/>
    </source>
</evidence>
<evidence type="ECO:0000313" key="2">
    <source>
        <dbReference type="EMBL" id="KAI0301132.1"/>
    </source>
</evidence>
<dbReference type="EMBL" id="WTXG01000015">
    <property type="protein sequence ID" value="KAI0301132.1"/>
    <property type="molecule type" value="Genomic_DNA"/>
</dbReference>
<feature type="compositionally biased region" description="Low complexity" evidence="1">
    <location>
        <begin position="14"/>
        <end position="26"/>
    </location>
</feature>
<gene>
    <name evidence="2" type="ORF">B0F90DRAFT_348098</name>
</gene>
<accession>A0AAD4QNQ1</accession>
<organism evidence="2 3">
    <name type="scientific">Multifurca ochricompacta</name>
    <dbReference type="NCBI Taxonomy" id="376703"/>
    <lineage>
        <taxon>Eukaryota</taxon>
        <taxon>Fungi</taxon>
        <taxon>Dikarya</taxon>
        <taxon>Basidiomycota</taxon>
        <taxon>Agaricomycotina</taxon>
        <taxon>Agaricomycetes</taxon>
        <taxon>Russulales</taxon>
        <taxon>Russulaceae</taxon>
        <taxon>Multifurca</taxon>
    </lineage>
</organism>
<name>A0AAD4QNQ1_9AGAM</name>